<accession>A0A9D4KDQ8</accession>
<dbReference type="EMBL" id="JAIWYP010000004">
    <property type="protein sequence ID" value="KAH3837609.1"/>
    <property type="molecule type" value="Genomic_DNA"/>
</dbReference>
<evidence type="ECO:0000313" key="1">
    <source>
        <dbReference type="EMBL" id="KAH3837609.1"/>
    </source>
</evidence>
<sequence length="109" mass="12619">MAKETFNFPSKNCQHHSKRELFANYGISSTFTYQYSEQMDEVSENFNQLVLQKPVGRQVPSLSATSTVLPLNSKCKDGKFNLILLHCPPPPIFRASKIQREYFLWNEEC</sequence>
<dbReference type="AlphaFoldDB" id="A0A9D4KDQ8"/>
<evidence type="ECO:0000313" key="2">
    <source>
        <dbReference type="Proteomes" id="UP000828390"/>
    </source>
</evidence>
<reference evidence="1" key="1">
    <citation type="journal article" date="2019" name="bioRxiv">
        <title>The Genome of the Zebra Mussel, Dreissena polymorpha: A Resource for Invasive Species Research.</title>
        <authorList>
            <person name="McCartney M.A."/>
            <person name="Auch B."/>
            <person name="Kono T."/>
            <person name="Mallez S."/>
            <person name="Zhang Y."/>
            <person name="Obille A."/>
            <person name="Becker A."/>
            <person name="Abrahante J.E."/>
            <person name="Garbe J."/>
            <person name="Badalamenti J.P."/>
            <person name="Herman A."/>
            <person name="Mangelson H."/>
            <person name="Liachko I."/>
            <person name="Sullivan S."/>
            <person name="Sone E.D."/>
            <person name="Koren S."/>
            <person name="Silverstein K.A.T."/>
            <person name="Beckman K.B."/>
            <person name="Gohl D.M."/>
        </authorList>
    </citation>
    <scope>NUCLEOTIDE SEQUENCE</scope>
    <source>
        <strain evidence="1">Duluth1</strain>
        <tissue evidence="1">Whole animal</tissue>
    </source>
</reference>
<keyword evidence="2" id="KW-1185">Reference proteome</keyword>
<proteinExistence type="predicted"/>
<name>A0A9D4KDQ8_DREPO</name>
<protein>
    <submittedName>
        <fullName evidence="1">Uncharacterized protein</fullName>
    </submittedName>
</protein>
<organism evidence="1 2">
    <name type="scientific">Dreissena polymorpha</name>
    <name type="common">Zebra mussel</name>
    <name type="synonym">Mytilus polymorpha</name>
    <dbReference type="NCBI Taxonomy" id="45954"/>
    <lineage>
        <taxon>Eukaryota</taxon>
        <taxon>Metazoa</taxon>
        <taxon>Spiralia</taxon>
        <taxon>Lophotrochozoa</taxon>
        <taxon>Mollusca</taxon>
        <taxon>Bivalvia</taxon>
        <taxon>Autobranchia</taxon>
        <taxon>Heteroconchia</taxon>
        <taxon>Euheterodonta</taxon>
        <taxon>Imparidentia</taxon>
        <taxon>Neoheterodontei</taxon>
        <taxon>Myida</taxon>
        <taxon>Dreissenoidea</taxon>
        <taxon>Dreissenidae</taxon>
        <taxon>Dreissena</taxon>
    </lineage>
</organism>
<gene>
    <name evidence="1" type="ORF">DPMN_111006</name>
</gene>
<reference evidence="1" key="2">
    <citation type="submission" date="2020-11" db="EMBL/GenBank/DDBJ databases">
        <authorList>
            <person name="McCartney M.A."/>
            <person name="Auch B."/>
            <person name="Kono T."/>
            <person name="Mallez S."/>
            <person name="Becker A."/>
            <person name="Gohl D.M."/>
            <person name="Silverstein K.A.T."/>
            <person name="Koren S."/>
            <person name="Bechman K.B."/>
            <person name="Herman A."/>
            <person name="Abrahante J.E."/>
            <person name="Garbe J."/>
        </authorList>
    </citation>
    <scope>NUCLEOTIDE SEQUENCE</scope>
    <source>
        <strain evidence="1">Duluth1</strain>
        <tissue evidence="1">Whole animal</tissue>
    </source>
</reference>
<dbReference type="Proteomes" id="UP000828390">
    <property type="component" value="Unassembled WGS sequence"/>
</dbReference>
<comment type="caution">
    <text evidence="1">The sequence shown here is derived from an EMBL/GenBank/DDBJ whole genome shotgun (WGS) entry which is preliminary data.</text>
</comment>